<sequence length="179" mass="19315">MEDDAGFTLVDLIFSMTVMMIVTAVCTSSLLSMYRTAEDVDSQSAAQAQAGLVFQRLDREVRYARGIADTTAAGAATVDFLAVQGTSEQCLQLRVTGGVLSQRTWAYGESPINPSPWRPLAYGITTELPFTYLPPDDVFGHQRLRITLSQGASANEATFTALNTDRTSGNDYCAAGRTP</sequence>
<dbReference type="Proteomes" id="UP000239209">
    <property type="component" value="Unassembled WGS sequence"/>
</dbReference>
<keyword evidence="1" id="KW-0472">Membrane</keyword>
<protein>
    <recommendedName>
        <fullName evidence="4">Prepilin-type N-terminal cleavage/methylation domain-containing protein</fullName>
    </recommendedName>
</protein>
<gene>
    <name evidence="2" type="ORF">CLV70_13826</name>
</gene>
<evidence type="ECO:0000256" key="1">
    <source>
        <dbReference type="SAM" id="Phobius"/>
    </source>
</evidence>
<reference evidence="2 3" key="1">
    <citation type="submission" date="2018-03" db="EMBL/GenBank/DDBJ databases">
        <title>Genomic Encyclopedia of Archaeal and Bacterial Type Strains, Phase II (KMG-II): from individual species to whole genera.</title>
        <authorList>
            <person name="Goeker M."/>
        </authorList>
    </citation>
    <scope>NUCLEOTIDE SEQUENCE [LARGE SCALE GENOMIC DNA]</scope>
    <source>
        <strain evidence="2 3">DSM 45348</strain>
    </source>
</reference>
<keyword evidence="1" id="KW-0812">Transmembrane</keyword>
<dbReference type="RefSeq" id="WP_106131272.1">
    <property type="nucleotide sequence ID" value="NZ_PVZG01000038.1"/>
</dbReference>
<dbReference type="EMBL" id="PVZG01000038">
    <property type="protein sequence ID" value="PRY19148.1"/>
    <property type="molecule type" value="Genomic_DNA"/>
</dbReference>
<evidence type="ECO:0000313" key="2">
    <source>
        <dbReference type="EMBL" id="PRY19148.1"/>
    </source>
</evidence>
<proteinExistence type="predicted"/>
<dbReference type="OrthoDB" id="5119659at2"/>
<accession>A0A2T0RDA5</accession>
<keyword evidence="3" id="KW-1185">Reference proteome</keyword>
<evidence type="ECO:0000313" key="3">
    <source>
        <dbReference type="Proteomes" id="UP000239209"/>
    </source>
</evidence>
<organism evidence="2 3">
    <name type="scientific">Pseudosporangium ferrugineum</name>
    <dbReference type="NCBI Taxonomy" id="439699"/>
    <lineage>
        <taxon>Bacteria</taxon>
        <taxon>Bacillati</taxon>
        <taxon>Actinomycetota</taxon>
        <taxon>Actinomycetes</taxon>
        <taxon>Micromonosporales</taxon>
        <taxon>Micromonosporaceae</taxon>
        <taxon>Pseudosporangium</taxon>
    </lineage>
</organism>
<dbReference type="AlphaFoldDB" id="A0A2T0RDA5"/>
<comment type="caution">
    <text evidence="2">The sequence shown here is derived from an EMBL/GenBank/DDBJ whole genome shotgun (WGS) entry which is preliminary data.</text>
</comment>
<name>A0A2T0RDA5_9ACTN</name>
<evidence type="ECO:0008006" key="4">
    <source>
        <dbReference type="Google" id="ProtNLM"/>
    </source>
</evidence>
<feature type="transmembrane region" description="Helical" evidence="1">
    <location>
        <begin position="12"/>
        <end position="34"/>
    </location>
</feature>
<keyword evidence="1" id="KW-1133">Transmembrane helix</keyword>